<evidence type="ECO:0000313" key="2">
    <source>
        <dbReference type="EMBL" id="MBK1833104.1"/>
    </source>
</evidence>
<organism evidence="2 3">
    <name type="scientific">Roseibacillus ishigakijimensis</name>
    <dbReference type="NCBI Taxonomy" id="454146"/>
    <lineage>
        <taxon>Bacteria</taxon>
        <taxon>Pseudomonadati</taxon>
        <taxon>Verrucomicrobiota</taxon>
        <taxon>Verrucomicrobiia</taxon>
        <taxon>Verrucomicrobiales</taxon>
        <taxon>Verrucomicrobiaceae</taxon>
        <taxon>Roseibacillus</taxon>
    </lineage>
</organism>
<proteinExistence type="predicted"/>
<comment type="caution">
    <text evidence="2">The sequence shown here is derived from an EMBL/GenBank/DDBJ whole genome shotgun (WGS) entry which is preliminary data.</text>
</comment>
<evidence type="ECO:0000256" key="1">
    <source>
        <dbReference type="SAM" id="SignalP"/>
    </source>
</evidence>
<protein>
    <recommendedName>
        <fullName evidence="4">PEP-CTERM protein-sorting domain-containing protein</fullName>
    </recommendedName>
</protein>
<reference evidence="2" key="1">
    <citation type="submission" date="2021-01" db="EMBL/GenBank/DDBJ databases">
        <title>Modified the classification status of verrucomicrobia.</title>
        <authorList>
            <person name="Feng X."/>
        </authorList>
    </citation>
    <scope>NUCLEOTIDE SEQUENCE</scope>
    <source>
        <strain evidence="2">KCTC 12986</strain>
    </source>
</reference>
<keyword evidence="1" id="KW-0732">Signal</keyword>
<evidence type="ECO:0008006" key="4">
    <source>
        <dbReference type="Google" id="ProtNLM"/>
    </source>
</evidence>
<name>A0A934VJZ0_9BACT</name>
<dbReference type="RefSeq" id="WP_200390534.1">
    <property type="nucleotide sequence ID" value="NZ_JAENIO010000005.1"/>
</dbReference>
<dbReference type="AlphaFoldDB" id="A0A934VJZ0"/>
<gene>
    <name evidence="2" type="ORF">JIN78_03440</name>
</gene>
<feature type="signal peptide" evidence="1">
    <location>
        <begin position="1"/>
        <end position="28"/>
    </location>
</feature>
<evidence type="ECO:0000313" key="3">
    <source>
        <dbReference type="Proteomes" id="UP000604083"/>
    </source>
</evidence>
<keyword evidence="3" id="KW-1185">Reference proteome</keyword>
<dbReference type="Proteomes" id="UP000604083">
    <property type="component" value="Unassembled WGS sequence"/>
</dbReference>
<accession>A0A934VJZ0</accession>
<sequence length="352" mass="37136">MDTTTRPFPTAGKLTLLALATLPLGHLAQGQTTFDYTYAFSDDSVDRDFFVRNRTTPTNSEASAVNGVFGGRGLNSAGETAAAGFAMGIQSQFLSGGGSNHEAFVGFTGSQADLSAGGTYNYTMAWGPGNGGRNSLDGPGTYTAENLVFQIGLINTASMGSGTYFTSTDSLYLTGIETDWTKSGDTYDLTFPTAGTVSLDSGTLSVDLQLRDEAGTVLYDFGAAQFRYADPSLTEVQPYYLFDLGLSFDAAGDVTANFTADEYFQYIGSESTPEYTYLAGRENVASGSSPAVGSNLESLSSLYAGLGIDINDNINVGNTGASYDTFSPIPEPSTLLLGMSPLLLAMRRRRKS</sequence>
<feature type="chain" id="PRO_5038140670" description="PEP-CTERM protein-sorting domain-containing protein" evidence="1">
    <location>
        <begin position="29"/>
        <end position="352"/>
    </location>
</feature>
<dbReference type="EMBL" id="JAENIO010000005">
    <property type="protein sequence ID" value="MBK1833104.1"/>
    <property type="molecule type" value="Genomic_DNA"/>
</dbReference>